<accession>A0AAV9F190</accession>
<feature type="region of interest" description="Disordered" evidence="1">
    <location>
        <begin position="19"/>
        <end position="44"/>
    </location>
</feature>
<name>A0AAV9F190_ACOCL</name>
<dbReference type="EMBL" id="JAUJYO010000004">
    <property type="protein sequence ID" value="KAK1318675.1"/>
    <property type="molecule type" value="Genomic_DNA"/>
</dbReference>
<organism evidence="2 3">
    <name type="scientific">Acorus calamus</name>
    <name type="common">Sweet flag</name>
    <dbReference type="NCBI Taxonomy" id="4465"/>
    <lineage>
        <taxon>Eukaryota</taxon>
        <taxon>Viridiplantae</taxon>
        <taxon>Streptophyta</taxon>
        <taxon>Embryophyta</taxon>
        <taxon>Tracheophyta</taxon>
        <taxon>Spermatophyta</taxon>
        <taxon>Magnoliopsida</taxon>
        <taxon>Liliopsida</taxon>
        <taxon>Acoraceae</taxon>
        <taxon>Acorus</taxon>
    </lineage>
</organism>
<keyword evidence="3" id="KW-1185">Reference proteome</keyword>
<dbReference type="AlphaFoldDB" id="A0AAV9F190"/>
<gene>
    <name evidence="2" type="primary">MED15A</name>
    <name evidence="2" type="ORF">QJS10_CPB04g01537</name>
</gene>
<comment type="caution">
    <text evidence="2">The sequence shown here is derived from an EMBL/GenBank/DDBJ whole genome shotgun (WGS) entry which is preliminary data.</text>
</comment>
<evidence type="ECO:0000313" key="2">
    <source>
        <dbReference type="EMBL" id="KAK1318675.1"/>
    </source>
</evidence>
<protein>
    <submittedName>
        <fullName evidence="2">Mediator of RNA polymerase II transcription subunit 15a</fullName>
    </submittedName>
</protein>
<dbReference type="Proteomes" id="UP001180020">
    <property type="component" value="Unassembled WGS sequence"/>
</dbReference>
<evidence type="ECO:0000256" key="1">
    <source>
        <dbReference type="SAM" id="MobiDB-lite"/>
    </source>
</evidence>
<reference evidence="2" key="2">
    <citation type="submission" date="2023-06" db="EMBL/GenBank/DDBJ databases">
        <authorList>
            <person name="Ma L."/>
            <person name="Liu K.-W."/>
            <person name="Li Z."/>
            <person name="Hsiao Y.-Y."/>
            <person name="Qi Y."/>
            <person name="Fu T."/>
            <person name="Tang G."/>
            <person name="Zhang D."/>
            <person name="Sun W.-H."/>
            <person name="Liu D.-K."/>
            <person name="Li Y."/>
            <person name="Chen G.-Z."/>
            <person name="Liu X.-D."/>
            <person name="Liao X.-Y."/>
            <person name="Jiang Y.-T."/>
            <person name="Yu X."/>
            <person name="Hao Y."/>
            <person name="Huang J."/>
            <person name="Zhao X.-W."/>
            <person name="Ke S."/>
            <person name="Chen Y.-Y."/>
            <person name="Wu W.-L."/>
            <person name="Hsu J.-L."/>
            <person name="Lin Y.-F."/>
            <person name="Huang M.-D."/>
            <person name="Li C.-Y."/>
            <person name="Huang L."/>
            <person name="Wang Z.-W."/>
            <person name="Zhao X."/>
            <person name="Zhong W.-Y."/>
            <person name="Peng D.-H."/>
            <person name="Ahmad S."/>
            <person name="Lan S."/>
            <person name="Zhang J.-S."/>
            <person name="Tsai W.-C."/>
            <person name="Van De Peer Y."/>
            <person name="Liu Z.-J."/>
        </authorList>
    </citation>
    <scope>NUCLEOTIDE SEQUENCE</scope>
    <source>
        <strain evidence="2">CP</strain>
        <tissue evidence="2">Leaves</tissue>
    </source>
</reference>
<evidence type="ECO:0000313" key="3">
    <source>
        <dbReference type="Proteomes" id="UP001180020"/>
    </source>
</evidence>
<proteinExistence type="predicted"/>
<sequence>MTDYLRKISLKMLTMEQKTQNLGGANPLPPNAGSGSQNPPDIGLVRGDRMCRGESYAWSEVIAYVEDDNFFVEYRQDFD</sequence>
<reference evidence="2" key="1">
    <citation type="journal article" date="2023" name="Nat. Commun.">
        <title>Diploid and tetraploid genomes of Acorus and the evolution of monocots.</title>
        <authorList>
            <person name="Ma L."/>
            <person name="Liu K.W."/>
            <person name="Li Z."/>
            <person name="Hsiao Y.Y."/>
            <person name="Qi Y."/>
            <person name="Fu T."/>
            <person name="Tang G.D."/>
            <person name="Zhang D."/>
            <person name="Sun W.H."/>
            <person name="Liu D.K."/>
            <person name="Li Y."/>
            <person name="Chen G.Z."/>
            <person name="Liu X.D."/>
            <person name="Liao X.Y."/>
            <person name="Jiang Y.T."/>
            <person name="Yu X."/>
            <person name="Hao Y."/>
            <person name="Huang J."/>
            <person name="Zhao X.W."/>
            <person name="Ke S."/>
            <person name="Chen Y.Y."/>
            <person name="Wu W.L."/>
            <person name="Hsu J.L."/>
            <person name="Lin Y.F."/>
            <person name="Huang M.D."/>
            <person name="Li C.Y."/>
            <person name="Huang L."/>
            <person name="Wang Z.W."/>
            <person name="Zhao X."/>
            <person name="Zhong W.Y."/>
            <person name="Peng D.H."/>
            <person name="Ahmad S."/>
            <person name="Lan S."/>
            <person name="Zhang J.S."/>
            <person name="Tsai W.C."/>
            <person name="Van de Peer Y."/>
            <person name="Liu Z.J."/>
        </authorList>
    </citation>
    <scope>NUCLEOTIDE SEQUENCE</scope>
    <source>
        <strain evidence="2">CP</strain>
    </source>
</reference>